<gene>
    <name evidence="3" type="ORF">EWM64_g10558</name>
</gene>
<organism evidence="3 4">
    <name type="scientific">Hericium alpestre</name>
    <dbReference type="NCBI Taxonomy" id="135208"/>
    <lineage>
        <taxon>Eukaryota</taxon>
        <taxon>Fungi</taxon>
        <taxon>Dikarya</taxon>
        <taxon>Basidiomycota</taxon>
        <taxon>Agaricomycotina</taxon>
        <taxon>Agaricomycetes</taxon>
        <taxon>Russulales</taxon>
        <taxon>Hericiaceae</taxon>
        <taxon>Hericium</taxon>
    </lineage>
</organism>
<feature type="signal peptide" evidence="1">
    <location>
        <begin position="1"/>
        <end position="19"/>
    </location>
</feature>
<evidence type="ECO:0000259" key="2">
    <source>
        <dbReference type="Pfam" id="PF18885"/>
    </source>
</evidence>
<evidence type="ECO:0000313" key="4">
    <source>
        <dbReference type="Proteomes" id="UP000298061"/>
    </source>
</evidence>
<dbReference type="Pfam" id="PF18885">
    <property type="entry name" value="DUF5648"/>
    <property type="match status" value="1"/>
</dbReference>
<name>A0A4Y9ZGA8_9AGAM</name>
<sequence length="186" mass="20045">MKFFIALIAALFSLSQAAASPVEAHDALEVRAAACGDPNAAVPLLRAYTARGTDHFYTTSATEMESAIAHSDNGPYVSEGNAALVFTTQVDSTAPLYRLDNPNTIDHFYTTSASERDMAVENDGYNYEEIAAYVYPSQICGSVPFLRAWSVPMTDHFYTTSATEMAAAVADDSYVQENNAGYVLPA</sequence>
<reference evidence="3 4" key="1">
    <citation type="submission" date="2019-02" db="EMBL/GenBank/DDBJ databases">
        <title>Genome sequencing of the rare red list fungi Hericium alpestre (H. flagellum).</title>
        <authorList>
            <person name="Buettner E."/>
            <person name="Kellner H."/>
        </authorList>
    </citation>
    <scope>NUCLEOTIDE SEQUENCE [LARGE SCALE GENOMIC DNA]</scope>
    <source>
        <strain evidence="3 4">DSM 108284</strain>
    </source>
</reference>
<feature type="chain" id="PRO_5021480092" description="DUF5648 domain-containing protein" evidence="1">
    <location>
        <begin position="20"/>
        <end position="186"/>
    </location>
</feature>
<proteinExistence type="predicted"/>
<accession>A0A4Y9ZGA8</accession>
<keyword evidence="4" id="KW-1185">Reference proteome</keyword>
<protein>
    <recommendedName>
        <fullName evidence="2">DUF5648 domain-containing protein</fullName>
    </recommendedName>
</protein>
<dbReference type="Proteomes" id="UP000298061">
    <property type="component" value="Unassembled WGS sequence"/>
</dbReference>
<comment type="caution">
    <text evidence="3">The sequence shown here is derived from an EMBL/GenBank/DDBJ whole genome shotgun (WGS) entry which is preliminary data.</text>
</comment>
<dbReference type="EMBL" id="SFCI01002841">
    <property type="protein sequence ID" value="TFY73454.1"/>
    <property type="molecule type" value="Genomic_DNA"/>
</dbReference>
<dbReference type="AlphaFoldDB" id="A0A4Y9ZGA8"/>
<evidence type="ECO:0000256" key="1">
    <source>
        <dbReference type="SAM" id="SignalP"/>
    </source>
</evidence>
<dbReference type="InterPro" id="IPR043708">
    <property type="entry name" value="DUF5648"/>
</dbReference>
<dbReference type="OrthoDB" id="9971254at2759"/>
<dbReference type="STRING" id="135208.A0A4Y9ZGA8"/>
<keyword evidence="1" id="KW-0732">Signal</keyword>
<evidence type="ECO:0000313" key="3">
    <source>
        <dbReference type="EMBL" id="TFY73454.1"/>
    </source>
</evidence>
<feature type="domain" description="DUF5648" evidence="2">
    <location>
        <begin position="43"/>
        <end position="184"/>
    </location>
</feature>